<dbReference type="AlphaFoldDB" id="A0ABD1EJJ9"/>
<evidence type="ECO:0000256" key="1">
    <source>
        <dbReference type="SAM" id="Coils"/>
    </source>
</evidence>
<evidence type="ECO:0000313" key="3">
    <source>
        <dbReference type="Proteomes" id="UP001566132"/>
    </source>
</evidence>
<reference evidence="2 3" key="1">
    <citation type="submission" date="2024-05" db="EMBL/GenBank/DDBJ databases">
        <title>Genetic variation in Jamaican populations of the coffee berry borer (Hypothenemus hampei).</title>
        <authorList>
            <person name="Errbii M."/>
            <person name="Myrie A."/>
        </authorList>
    </citation>
    <scope>NUCLEOTIDE SEQUENCE [LARGE SCALE GENOMIC DNA]</scope>
    <source>
        <strain evidence="2">JA-Hopewell-2020-01-JO</strain>
        <tissue evidence="2">Whole body</tissue>
    </source>
</reference>
<dbReference type="Proteomes" id="UP001566132">
    <property type="component" value="Unassembled WGS sequence"/>
</dbReference>
<evidence type="ECO:0000313" key="2">
    <source>
        <dbReference type="EMBL" id="KAL1494123.1"/>
    </source>
</evidence>
<organism evidence="2 3">
    <name type="scientific">Hypothenemus hampei</name>
    <name type="common">Coffee berry borer</name>
    <dbReference type="NCBI Taxonomy" id="57062"/>
    <lineage>
        <taxon>Eukaryota</taxon>
        <taxon>Metazoa</taxon>
        <taxon>Ecdysozoa</taxon>
        <taxon>Arthropoda</taxon>
        <taxon>Hexapoda</taxon>
        <taxon>Insecta</taxon>
        <taxon>Pterygota</taxon>
        <taxon>Neoptera</taxon>
        <taxon>Endopterygota</taxon>
        <taxon>Coleoptera</taxon>
        <taxon>Polyphaga</taxon>
        <taxon>Cucujiformia</taxon>
        <taxon>Curculionidae</taxon>
        <taxon>Scolytinae</taxon>
        <taxon>Hypothenemus</taxon>
    </lineage>
</organism>
<dbReference type="EMBL" id="JBDJPC010000007">
    <property type="protein sequence ID" value="KAL1494123.1"/>
    <property type="molecule type" value="Genomic_DNA"/>
</dbReference>
<proteinExistence type="predicted"/>
<keyword evidence="1" id="KW-0175">Coiled coil</keyword>
<feature type="coiled-coil region" evidence="1">
    <location>
        <begin position="34"/>
        <end position="61"/>
    </location>
</feature>
<protein>
    <submittedName>
        <fullName evidence="2">Uncharacterized protein</fullName>
    </submittedName>
</protein>
<feature type="coiled-coil region" evidence="1">
    <location>
        <begin position="169"/>
        <end position="196"/>
    </location>
</feature>
<name>A0ABD1EJJ9_HYPHA</name>
<sequence>MDADNAEQVRNNEETILRNEELVKILHEKRADLMKLKSDKIKSLETEEQLLQEQYGKNRRQLRKHVILDEKQLGILTTNSNQVLDDLEKIFERGCQIIVLSQACRKFETERETIAKWLPIFKYSTIDDGWTDDEKLHLLEAKSDDSNDKSFVKKCYLNLEKLENFWAIYNKAEVDVMELKQEKVALIEENQHLKTLIRNFLEAAALCRRTSISTTRSAPHIGRSALKNH</sequence>
<accession>A0ABD1EJJ9</accession>
<gene>
    <name evidence="2" type="ORF">ABEB36_009772</name>
</gene>
<comment type="caution">
    <text evidence="2">The sequence shown here is derived from an EMBL/GenBank/DDBJ whole genome shotgun (WGS) entry which is preliminary data.</text>
</comment>
<keyword evidence="3" id="KW-1185">Reference proteome</keyword>